<dbReference type="InterPro" id="IPR001789">
    <property type="entry name" value="Sig_transdc_resp-reg_receiver"/>
</dbReference>
<evidence type="ECO:0000256" key="2">
    <source>
        <dbReference type="PROSITE-ProRule" id="PRU00169"/>
    </source>
</evidence>
<dbReference type="HOGENOM" id="CLU_000445_43_7_9"/>
<dbReference type="Proteomes" id="UP000029500">
    <property type="component" value="Chromosome"/>
</dbReference>
<dbReference type="OrthoDB" id="9763484at2"/>
<feature type="domain" description="Response regulatory" evidence="3">
    <location>
        <begin position="2"/>
        <end position="130"/>
    </location>
</feature>
<dbReference type="InterPro" id="IPR011006">
    <property type="entry name" value="CheY-like_superfamily"/>
</dbReference>
<evidence type="ECO:0000259" key="3">
    <source>
        <dbReference type="PROSITE" id="PS50110"/>
    </source>
</evidence>
<dbReference type="SUPFAM" id="SSF81606">
    <property type="entry name" value="PP2C-like"/>
    <property type="match status" value="1"/>
</dbReference>
<dbReference type="SUPFAM" id="SSF52172">
    <property type="entry name" value="CheY-like"/>
    <property type="match status" value="1"/>
</dbReference>
<dbReference type="InterPro" id="IPR001932">
    <property type="entry name" value="PPM-type_phosphatase-like_dom"/>
</dbReference>
<keyword evidence="5" id="KW-1185">Reference proteome</keyword>
<dbReference type="Pfam" id="PF07228">
    <property type="entry name" value="SpoIIE"/>
    <property type="match status" value="1"/>
</dbReference>
<protein>
    <submittedName>
        <fullName evidence="4">Response regulator</fullName>
    </submittedName>
</protein>
<dbReference type="PANTHER" id="PTHR43156:SF14">
    <property type="entry name" value="PHOSPHOSERINE PHOSPHATASE RSBP"/>
    <property type="match status" value="1"/>
</dbReference>
<dbReference type="STRING" id="189425.PGRAT_28305"/>
<dbReference type="GO" id="GO:0000160">
    <property type="term" value="P:phosphorelay signal transduction system"/>
    <property type="evidence" value="ECO:0007669"/>
    <property type="project" value="InterPro"/>
</dbReference>
<dbReference type="AlphaFoldDB" id="A0A089MHR8"/>
<feature type="modified residue" description="4-aspartylphosphate" evidence="2">
    <location>
        <position position="63"/>
    </location>
</feature>
<dbReference type="PROSITE" id="PS50110">
    <property type="entry name" value="RESPONSE_REGULATORY"/>
    <property type="match status" value="1"/>
</dbReference>
<evidence type="ECO:0000256" key="1">
    <source>
        <dbReference type="ARBA" id="ARBA00022801"/>
    </source>
</evidence>
<dbReference type="eggNOG" id="COG2208">
    <property type="taxonomic scope" value="Bacteria"/>
</dbReference>
<sequence>MRILIVDDNPTNVIIIREILKKENYRNFITAASAKEMLKLLGIGSGNEENRSRQSDIDLILLDMMMPEMDGIEACRVVQQHEHLRDIPIIMVTAVGDSKKLAEALDAGAVDYVTKPINKVELMARIRLALRLKREKDWHVERDQRIQDELKLAALVQNAVLSLPLKDEAFEVHAIYQPSFELAGDLYAWYPLGEGRYAVILLDMMGHGISSSLFCMFLASVLKDTVTTYVQPEKVIQELNRRFNQLYIEKQLVQYYFTAIYLVIDTRLKRIDYVNAGHPPGLFFEGGAIKPVLLESNCHPVGLFDSIEIQPQTLTFEDEGHLVLYTDGLLEMAEGGQEEQLEFMTSHLDGGHEWQEEPMRAAFFNEVPNQERDDDKCLVWISLKKGTDPE</sequence>
<evidence type="ECO:0000313" key="5">
    <source>
        <dbReference type="Proteomes" id="UP000029500"/>
    </source>
</evidence>
<reference evidence="4 5" key="1">
    <citation type="submission" date="2014-08" db="EMBL/GenBank/DDBJ databases">
        <title>Comparative genomics of the Paenibacillus odorifer group.</title>
        <authorList>
            <person name="den Bakker H.C."/>
            <person name="Tsai Y.-C."/>
            <person name="Martin N."/>
            <person name="Korlach J."/>
            <person name="Wiedmann M."/>
        </authorList>
    </citation>
    <scope>NUCLEOTIDE SEQUENCE [LARGE SCALE GENOMIC DNA]</scope>
    <source>
        <strain evidence="4 5">DSM 15220</strain>
    </source>
</reference>
<dbReference type="InterPro" id="IPR052016">
    <property type="entry name" value="Bact_Sigma-Reg"/>
</dbReference>
<organism evidence="4 5">
    <name type="scientific">Paenibacillus graminis</name>
    <dbReference type="NCBI Taxonomy" id="189425"/>
    <lineage>
        <taxon>Bacteria</taxon>
        <taxon>Bacillati</taxon>
        <taxon>Bacillota</taxon>
        <taxon>Bacilli</taxon>
        <taxon>Bacillales</taxon>
        <taxon>Paenibacillaceae</taxon>
        <taxon>Paenibacillus</taxon>
    </lineage>
</organism>
<gene>
    <name evidence="4" type="ORF">PGRAT_28305</name>
</gene>
<dbReference type="EMBL" id="CP009287">
    <property type="protein sequence ID" value="AIQ71063.1"/>
    <property type="molecule type" value="Genomic_DNA"/>
</dbReference>
<dbReference type="PANTHER" id="PTHR43156">
    <property type="entry name" value="STAGE II SPORULATION PROTEIN E-RELATED"/>
    <property type="match status" value="1"/>
</dbReference>
<keyword evidence="1" id="KW-0378">Hydrolase</keyword>
<dbReference type="SMART" id="SM00331">
    <property type="entry name" value="PP2C_SIG"/>
    <property type="match status" value="1"/>
</dbReference>
<dbReference type="GO" id="GO:0016791">
    <property type="term" value="F:phosphatase activity"/>
    <property type="evidence" value="ECO:0007669"/>
    <property type="project" value="TreeGrafter"/>
</dbReference>
<dbReference type="RefSeq" id="WP_025709412.1">
    <property type="nucleotide sequence ID" value="NZ_CP009287.1"/>
</dbReference>
<dbReference type="InterPro" id="IPR036457">
    <property type="entry name" value="PPM-type-like_dom_sf"/>
</dbReference>
<dbReference type="eggNOG" id="COG0745">
    <property type="taxonomic scope" value="Bacteria"/>
</dbReference>
<evidence type="ECO:0000313" key="4">
    <source>
        <dbReference type="EMBL" id="AIQ71063.1"/>
    </source>
</evidence>
<proteinExistence type="predicted"/>
<dbReference type="Gene3D" id="3.40.50.2300">
    <property type="match status" value="1"/>
</dbReference>
<dbReference type="SMART" id="SM00448">
    <property type="entry name" value="REC"/>
    <property type="match status" value="1"/>
</dbReference>
<dbReference type="KEGG" id="pgm:PGRAT_28305"/>
<dbReference type="Pfam" id="PF00072">
    <property type="entry name" value="Response_reg"/>
    <property type="match status" value="1"/>
</dbReference>
<keyword evidence="2" id="KW-0597">Phosphoprotein</keyword>
<dbReference type="Gene3D" id="3.60.40.10">
    <property type="entry name" value="PPM-type phosphatase domain"/>
    <property type="match status" value="1"/>
</dbReference>
<accession>A0A089MHR8</accession>
<name>A0A089MHR8_9BACL</name>